<dbReference type="NCBIfam" id="NF033510">
    <property type="entry name" value="Ca_tandemer"/>
    <property type="match status" value="2"/>
</dbReference>
<dbReference type="InterPro" id="IPR013783">
    <property type="entry name" value="Ig-like_fold"/>
</dbReference>
<name>A0A3S4K3Q1_SALET</name>
<gene>
    <name evidence="2" type="ORF">NCTC6754_01083</name>
</gene>
<dbReference type="EMBL" id="LR134190">
    <property type="protein sequence ID" value="VEB51380.1"/>
    <property type="molecule type" value="Genomic_DNA"/>
</dbReference>
<accession>A0A3S4K3Q1</accession>
<dbReference type="Pfam" id="PF19077">
    <property type="entry name" value="Big_13"/>
    <property type="match status" value="2"/>
</dbReference>
<feature type="domain" description="Bacterial Ig-like" evidence="1">
    <location>
        <begin position="3"/>
        <end position="66"/>
    </location>
</feature>
<protein>
    <submittedName>
        <fullName evidence="2">Ig domain-containing protein</fullName>
    </submittedName>
</protein>
<feature type="domain" description="Bacterial Ig-like" evidence="1">
    <location>
        <begin position="71"/>
        <end position="164"/>
    </location>
</feature>
<dbReference type="AlphaFoldDB" id="A0A3S4K3Q1"/>
<dbReference type="InterPro" id="IPR044016">
    <property type="entry name" value="Big_13"/>
</dbReference>
<evidence type="ECO:0000259" key="1">
    <source>
        <dbReference type="Pfam" id="PF19077"/>
    </source>
</evidence>
<dbReference type="Gene3D" id="2.60.40.10">
    <property type="entry name" value="Immunoglobulins"/>
    <property type="match status" value="2"/>
</dbReference>
<reference evidence="2 3" key="1">
    <citation type="submission" date="2018-12" db="EMBL/GenBank/DDBJ databases">
        <authorList>
            <consortium name="Pathogen Informatics"/>
        </authorList>
    </citation>
    <scope>NUCLEOTIDE SEQUENCE [LARGE SCALE GENOMIC DNA]</scope>
    <source>
        <strain evidence="2 3">NCTC6754</strain>
    </source>
</reference>
<evidence type="ECO:0000313" key="3">
    <source>
        <dbReference type="Proteomes" id="UP000269208"/>
    </source>
</evidence>
<dbReference type="Proteomes" id="UP000269208">
    <property type="component" value="Chromosome"/>
</dbReference>
<organism evidence="2 3">
    <name type="scientific">Salmonella enterica I</name>
    <dbReference type="NCBI Taxonomy" id="59201"/>
    <lineage>
        <taxon>Bacteria</taxon>
        <taxon>Pseudomonadati</taxon>
        <taxon>Pseudomonadota</taxon>
        <taxon>Gammaproteobacteria</taxon>
        <taxon>Enterobacterales</taxon>
        <taxon>Enterobacteriaceae</taxon>
        <taxon>Salmonella</taxon>
    </lineage>
</organism>
<evidence type="ECO:0000313" key="2">
    <source>
        <dbReference type="EMBL" id="VEB51380.1"/>
    </source>
</evidence>
<proteinExistence type="predicted"/>
<sequence>MAEPGSTVSIYLGLKHLGEVIVAKDGTWSYTLTTPLKDGEYNITATATDIAGHTSATANLPFTIDTRISYFSAEIETTNDSGIVGDNVTNNTRPTFTGKTEPNAIISVINSETGEEVIFKANDKGEWTFNFTSDSVEGINNLTFTVEDVAGNKKDFSFSYVIDTIAPVPPTVSLEDYVVFAEWYNFIRE</sequence>